<evidence type="ECO:0000256" key="2">
    <source>
        <dbReference type="ARBA" id="ARBA00022490"/>
    </source>
</evidence>
<comment type="similarity">
    <text evidence="9">Belongs to the QueA family.</text>
</comment>
<keyword evidence="8 10" id="KW-0472">Membrane</keyword>
<dbReference type="InterPro" id="IPR042119">
    <property type="entry name" value="QueA_dom2"/>
</dbReference>
<feature type="transmembrane region" description="Helical" evidence="10">
    <location>
        <begin position="644"/>
        <end position="662"/>
    </location>
</feature>
<dbReference type="Pfam" id="PF07690">
    <property type="entry name" value="MFS_1"/>
    <property type="match status" value="1"/>
</dbReference>
<dbReference type="PANTHER" id="PTHR30307">
    <property type="entry name" value="S-ADENOSYLMETHIONINE:TRNA RIBOSYLTRANSFERASE-ISOMERASE"/>
    <property type="match status" value="1"/>
</dbReference>
<dbReference type="SUPFAM" id="SSF111337">
    <property type="entry name" value="QueA-like"/>
    <property type="match status" value="1"/>
</dbReference>
<dbReference type="GO" id="GO:0051075">
    <property type="term" value="F:S-adenosylmethionine:tRNA ribosyltransferase-isomerase activity"/>
    <property type="evidence" value="ECO:0007669"/>
    <property type="project" value="UniProtKB-EC"/>
</dbReference>
<feature type="transmembrane region" description="Helical" evidence="10">
    <location>
        <begin position="476"/>
        <end position="498"/>
    </location>
</feature>
<dbReference type="Pfam" id="PF00083">
    <property type="entry name" value="Sugar_tr"/>
    <property type="match status" value="1"/>
</dbReference>
<dbReference type="PANTHER" id="PTHR30307:SF0">
    <property type="entry name" value="S-ADENOSYLMETHIONINE:TRNA RIBOSYLTRANSFERASE-ISOMERASE"/>
    <property type="match status" value="1"/>
</dbReference>
<proteinExistence type="inferred from homology"/>
<feature type="domain" description="Major facilitator superfamily (MFS) profile" evidence="11">
    <location>
        <begin position="386"/>
        <end position="757"/>
    </location>
</feature>
<organism evidence="12 13">
    <name type="scientific">Rhodovulum sulfidophilum</name>
    <name type="common">Rhodobacter sulfidophilus</name>
    <dbReference type="NCBI Taxonomy" id="35806"/>
    <lineage>
        <taxon>Bacteria</taxon>
        <taxon>Pseudomonadati</taxon>
        <taxon>Pseudomonadota</taxon>
        <taxon>Alphaproteobacteria</taxon>
        <taxon>Rhodobacterales</taxon>
        <taxon>Paracoccaceae</taxon>
        <taxon>Rhodovulum</taxon>
    </lineage>
</organism>
<evidence type="ECO:0000313" key="13">
    <source>
        <dbReference type="Proteomes" id="UP000604473"/>
    </source>
</evidence>
<dbReference type="CDD" id="cd17477">
    <property type="entry name" value="MFS_YcaD_like"/>
    <property type="match status" value="1"/>
</dbReference>
<comment type="catalytic activity">
    <reaction evidence="9">
        <text>7-aminomethyl-7-carbaguanosine(34) in tRNA + S-adenosyl-L-methionine = epoxyqueuosine(34) in tRNA + adenine + L-methionine + 2 H(+)</text>
        <dbReference type="Rhea" id="RHEA:32155"/>
        <dbReference type="Rhea" id="RHEA-COMP:10342"/>
        <dbReference type="Rhea" id="RHEA-COMP:18582"/>
        <dbReference type="ChEBI" id="CHEBI:15378"/>
        <dbReference type="ChEBI" id="CHEBI:16708"/>
        <dbReference type="ChEBI" id="CHEBI:57844"/>
        <dbReference type="ChEBI" id="CHEBI:59789"/>
        <dbReference type="ChEBI" id="CHEBI:82833"/>
        <dbReference type="ChEBI" id="CHEBI:194443"/>
        <dbReference type="EC" id="2.4.99.17"/>
    </reaction>
</comment>
<evidence type="ECO:0000256" key="6">
    <source>
        <dbReference type="ARBA" id="ARBA00022785"/>
    </source>
</evidence>
<dbReference type="InterPro" id="IPR047200">
    <property type="entry name" value="MFS_YcaD-like"/>
</dbReference>
<dbReference type="InterPro" id="IPR011701">
    <property type="entry name" value="MFS"/>
</dbReference>
<evidence type="ECO:0000256" key="8">
    <source>
        <dbReference type="ARBA" id="ARBA00023136"/>
    </source>
</evidence>
<keyword evidence="7 10" id="KW-1133">Transmembrane helix</keyword>
<feature type="transmembrane region" description="Helical" evidence="10">
    <location>
        <begin position="420"/>
        <end position="440"/>
    </location>
</feature>
<dbReference type="NCBIfam" id="NF001140">
    <property type="entry name" value="PRK00147.1"/>
    <property type="match status" value="1"/>
</dbReference>
<feature type="transmembrane region" description="Helical" evidence="10">
    <location>
        <begin position="668"/>
        <end position="690"/>
    </location>
</feature>
<evidence type="ECO:0000256" key="3">
    <source>
        <dbReference type="ARBA" id="ARBA00022679"/>
    </source>
</evidence>
<feature type="transmembrane region" description="Helical" evidence="10">
    <location>
        <begin position="578"/>
        <end position="602"/>
    </location>
</feature>
<feature type="transmembrane region" description="Helical" evidence="10">
    <location>
        <begin position="452"/>
        <end position="470"/>
    </location>
</feature>
<evidence type="ECO:0000256" key="7">
    <source>
        <dbReference type="ARBA" id="ARBA00022989"/>
    </source>
</evidence>
<comment type="function">
    <text evidence="9">Transfers and isomerizes the ribose moiety from AdoMet to the 7-aminomethyl group of 7-deazaguanine (preQ1-tRNA) to give epoxyqueuosine (oQ-tRNA).</text>
</comment>
<dbReference type="InterPro" id="IPR005828">
    <property type="entry name" value="MFS_sugar_transport-like"/>
</dbReference>
<feature type="transmembrane region" description="Helical" evidence="10">
    <location>
        <begin position="510"/>
        <end position="531"/>
    </location>
</feature>
<dbReference type="Proteomes" id="UP000604473">
    <property type="component" value="Unassembled WGS sequence"/>
</dbReference>
<protein>
    <recommendedName>
        <fullName evidence="9">S-adenosylmethionine:tRNA ribosyltransferase-isomerase</fullName>
        <ecNumber evidence="9">2.4.99.17</ecNumber>
    </recommendedName>
    <alternativeName>
        <fullName evidence="9">Queuosine biosynthesis protein QueA</fullName>
    </alternativeName>
</protein>
<feature type="transmembrane region" description="Helical" evidence="10">
    <location>
        <begin position="702"/>
        <end position="726"/>
    </location>
</feature>
<sequence length="806" mass="85648">MKLSDFDFDLPEALIATRPVRPRSAARLLVAEGDAIRDLHVRDLADLLGPGDRLVLNDTRVIPARLSGLRRRETGQGPAEARVEVTLMEPAAGGQWRAMARPLKKLRPGDRIRFSDALSAEVVARGPEDATLAFDCEGAAFDAALAEAGAMPLPPYIAARRPADAQDREDYQTVWAARPGAVAAPTASLHFDAALLAALEAKGVAFTHVTLHVGAGTFLPVKVDDVSEHRMHAEWGEVSEAAAAEINATRAAGGRIIPVGTTALRLIESAADAEDRIAPWRGETDIFIRPGYRFRLTDALITNFHLPRSTLLMLVSALMGCARIRKIYLHAVEHGYRFFSYGDASLLIPPGRDRRDSSRPKAPHPARPRKIARLRKDISLFKVLASSWALLLGILLLMVGNGIQGTLLGIRGGIEGFSTYEMSMVMSAYFLGFLGGSRLAPEMIRRVGHIRVFAALGSFISAVLILYPAWTDPLAWTIGRVLIGFCFSGVYVTAESWLNNSASNETRGQALSLYMITQMAGIVAAQGLLLTADPSGFILFIIPSVLVSISFAPILLSVSPTPPFETTKPMKLRDLIRISPTGTVGVFLIGGVFSALFGMASVFGSEAGLSVAEISAFVATIYLGGLLCQYPIGWLSDRIDRRTLILAAAAIGAAAAGAAIVVGTNYGALLTAAFVIGGMSNPLYSLLIAYTNDYLEPEDMAAASGGMLFLNGVGAIVGPLVTGWAMGVIGPGGFFLFIAVLMTSLAVFTAFRMTQRAPVPVDETGSYAPVLPSATPVAVELAQEFAIDAAQDDQDSASSGGSQTPG</sequence>
<dbReference type="HAMAP" id="MF_00113">
    <property type="entry name" value="QueA"/>
    <property type="match status" value="1"/>
</dbReference>
<dbReference type="InterPro" id="IPR020846">
    <property type="entry name" value="MFS_dom"/>
</dbReference>
<keyword evidence="5 10" id="KW-0812">Transmembrane</keyword>
<dbReference type="Gene3D" id="1.20.1250.20">
    <property type="entry name" value="MFS general substrate transporter like domains"/>
    <property type="match status" value="2"/>
</dbReference>
<evidence type="ECO:0000256" key="10">
    <source>
        <dbReference type="SAM" id="Phobius"/>
    </source>
</evidence>
<gene>
    <name evidence="9 12" type="primary">queA</name>
    <name evidence="12" type="ORF">JMM60_07445</name>
</gene>
<dbReference type="PROSITE" id="PS50850">
    <property type="entry name" value="MFS"/>
    <property type="match status" value="1"/>
</dbReference>
<dbReference type="SUPFAM" id="SSF103473">
    <property type="entry name" value="MFS general substrate transporter"/>
    <property type="match status" value="1"/>
</dbReference>
<reference evidence="12 13" key="1">
    <citation type="submission" date="2021-01" db="EMBL/GenBank/DDBJ databases">
        <title>Draft genomes of Rhodovulum sulfidophilum.</title>
        <authorList>
            <person name="Guzman M.S."/>
        </authorList>
    </citation>
    <scope>NUCLEOTIDE SEQUENCE [LARGE SCALE GENOMIC DNA]</scope>
    <source>
        <strain evidence="12 13">AB35</strain>
    </source>
</reference>
<comment type="subunit">
    <text evidence="9">Monomer.</text>
</comment>
<dbReference type="Gene3D" id="3.40.1780.10">
    <property type="entry name" value="QueA-like"/>
    <property type="match status" value="1"/>
</dbReference>
<feature type="transmembrane region" description="Helical" evidence="10">
    <location>
        <begin position="614"/>
        <end position="632"/>
    </location>
</feature>
<keyword evidence="6 9" id="KW-0671">Queuosine biosynthesis</keyword>
<dbReference type="InterPro" id="IPR036259">
    <property type="entry name" value="MFS_trans_sf"/>
</dbReference>
<dbReference type="InterPro" id="IPR003699">
    <property type="entry name" value="QueA"/>
</dbReference>
<keyword evidence="4 9" id="KW-0949">S-adenosyl-L-methionine</keyword>
<dbReference type="Pfam" id="PF02547">
    <property type="entry name" value="Queuosine_synth"/>
    <property type="match status" value="1"/>
</dbReference>
<dbReference type="Gene3D" id="2.40.10.240">
    <property type="entry name" value="QueA-like"/>
    <property type="match status" value="1"/>
</dbReference>
<keyword evidence="2 9" id="KW-0963">Cytoplasm</keyword>
<feature type="transmembrane region" description="Helical" evidence="10">
    <location>
        <begin position="379"/>
        <end position="400"/>
    </location>
</feature>
<evidence type="ECO:0000256" key="5">
    <source>
        <dbReference type="ARBA" id="ARBA00022692"/>
    </source>
</evidence>
<comment type="caution">
    <text evidence="12">The sequence shown here is derived from an EMBL/GenBank/DDBJ whole genome shotgun (WGS) entry which is preliminary data.</text>
</comment>
<evidence type="ECO:0000256" key="1">
    <source>
        <dbReference type="ARBA" id="ARBA00004370"/>
    </source>
</evidence>
<name>A0ABS1RRF1_RHOSU</name>
<comment type="subcellular location">
    <subcellularLocation>
        <location evidence="9">Cytoplasm</location>
    </subcellularLocation>
    <subcellularLocation>
        <location evidence="1">Membrane</location>
    </subcellularLocation>
</comment>
<feature type="transmembrane region" description="Helical" evidence="10">
    <location>
        <begin position="537"/>
        <end position="558"/>
    </location>
</feature>
<keyword evidence="13" id="KW-1185">Reference proteome</keyword>
<dbReference type="EC" id="2.4.99.17" evidence="9"/>
<accession>A0ABS1RRF1</accession>
<evidence type="ECO:0000256" key="4">
    <source>
        <dbReference type="ARBA" id="ARBA00022691"/>
    </source>
</evidence>
<feature type="transmembrane region" description="Helical" evidence="10">
    <location>
        <begin position="732"/>
        <end position="751"/>
    </location>
</feature>
<keyword evidence="12" id="KW-0328">Glycosyltransferase</keyword>
<keyword evidence="3 9" id="KW-0808">Transferase</keyword>
<dbReference type="InterPro" id="IPR042118">
    <property type="entry name" value="QueA_dom1"/>
</dbReference>
<dbReference type="NCBIfam" id="TIGR00113">
    <property type="entry name" value="queA"/>
    <property type="match status" value="1"/>
</dbReference>
<evidence type="ECO:0000259" key="11">
    <source>
        <dbReference type="PROSITE" id="PS50850"/>
    </source>
</evidence>
<comment type="pathway">
    <text evidence="9">tRNA modification; tRNA-queuosine biosynthesis.</text>
</comment>
<evidence type="ECO:0000313" key="12">
    <source>
        <dbReference type="EMBL" id="MBL3608641.1"/>
    </source>
</evidence>
<evidence type="ECO:0000256" key="9">
    <source>
        <dbReference type="HAMAP-Rule" id="MF_00113"/>
    </source>
</evidence>
<dbReference type="EMBL" id="JAESJJ010000006">
    <property type="protein sequence ID" value="MBL3608641.1"/>
    <property type="molecule type" value="Genomic_DNA"/>
</dbReference>
<dbReference type="InterPro" id="IPR036100">
    <property type="entry name" value="QueA_sf"/>
</dbReference>